<dbReference type="InterPro" id="IPR000477">
    <property type="entry name" value="RT_dom"/>
</dbReference>
<organism evidence="2 3">
    <name type="scientific">Solanum bulbocastanum</name>
    <name type="common">Wild potato</name>
    <dbReference type="NCBI Taxonomy" id="147425"/>
    <lineage>
        <taxon>Eukaryota</taxon>
        <taxon>Viridiplantae</taxon>
        <taxon>Streptophyta</taxon>
        <taxon>Embryophyta</taxon>
        <taxon>Tracheophyta</taxon>
        <taxon>Spermatophyta</taxon>
        <taxon>Magnoliopsida</taxon>
        <taxon>eudicotyledons</taxon>
        <taxon>Gunneridae</taxon>
        <taxon>Pentapetalae</taxon>
        <taxon>asterids</taxon>
        <taxon>lamiids</taxon>
        <taxon>Solanales</taxon>
        <taxon>Solanaceae</taxon>
        <taxon>Solanoideae</taxon>
        <taxon>Solaneae</taxon>
        <taxon>Solanum</taxon>
    </lineage>
</organism>
<evidence type="ECO:0000259" key="1">
    <source>
        <dbReference type="Pfam" id="PF00078"/>
    </source>
</evidence>
<dbReference type="PANTHER" id="PTHR46890:SF48">
    <property type="entry name" value="RNA-DIRECTED DNA POLYMERASE"/>
    <property type="match status" value="1"/>
</dbReference>
<proteinExistence type="predicted"/>
<evidence type="ECO:0000313" key="2">
    <source>
        <dbReference type="EMBL" id="KAK6779880.1"/>
    </source>
</evidence>
<reference evidence="2 3" key="1">
    <citation type="submission" date="2024-02" db="EMBL/GenBank/DDBJ databases">
        <title>de novo genome assembly of Solanum bulbocastanum strain 11H21.</title>
        <authorList>
            <person name="Hosaka A.J."/>
        </authorList>
    </citation>
    <scope>NUCLEOTIDE SEQUENCE [LARGE SCALE GENOMIC DNA]</scope>
    <source>
        <tissue evidence="2">Young leaves</tissue>
    </source>
</reference>
<comment type="caution">
    <text evidence="2">The sequence shown here is derived from an EMBL/GenBank/DDBJ whole genome shotgun (WGS) entry which is preliminary data.</text>
</comment>
<protein>
    <recommendedName>
        <fullName evidence="1">Reverse transcriptase domain-containing protein</fullName>
    </recommendedName>
</protein>
<dbReference type="AlphaFoldDB" id="A0AAN8T3F4"/>
<dbReference type="PANTHER" id="PTHR46890">
    <property type="entry name" value="NON-LTR RETROLELEMENT REVERSE TRANSCRIPTASE-LIKE PROTEIN-RELATED"/>
    <property type="match status" value="1"/>
</dbReference>
<feature type="domain" description="Reverse transcriptase" evidence="1">
    <location>
        <begin position="14"/>
        <end position="108"/>
    </location>
</feature>
<dbReference type="EMBL" id="JBANQN010000009">
    <property type="protein sequence ID" value="KAK6779880.1"/>
    <property type="molecule type" value="Genomic_DNA"/>
</dbReference>
<keyword evidence="3" id="KW-1185">Reference proteome</keyword>
<gene>
    <name evidence="2" type="ORF">RDI58_022064</name>
</gene>
<evidence type="ECO:0000313" key="3">
    <source>
        <dbReference type="Proteomes" id="UP001371456"/>
    </source>
</evidence>
<dbReference type="Pfam" id="PF00078">
    <property type="entry name" value="RVT_1"/>
    <property type="match status" value="1"/>
</dbReference>
<sequence length="113" mass="13097">MFKVVNCTSIILIPKVQLPNTIGEYRPISCCSVMYKIISKVITRKLQKDMDYLVDNSQATFVRGRIIQDSTLPTHELVKGYGRKGILPKCMLKIDMKKAYDSFEWDYLEQIMV</sequence>
<dbReference type="InterPro" id="IPR052343">
    <property type="entry name" value="Retrotransposon-Effector_Assoc"/>
</dbReference>
<name>A0AAN8T3F4_SOLBU</name>
<accession>A0AAN8T3F4</accession>
<dbReference type="Proteomes" id="UP001371456">
    <property type="component" value="Unassembled WGS sequence"/>
</dbReference>